<comment type="similarity">
    <text evidence="3 9">Belongs to the acetyltransferase family. EctA subfamily.</text>
</comment>
<comment type="catalytic activity">
    <reaction evidence="8 9">
        <text>L-2,4-diaminobutanoate + acetyl-CoA = (2S)-4-acetamido-2-aminobutanoate + CoA + H(+)</text>
        <dbReference type="Rhea" id="RHEA:16901"/>
        <dbReference type="ChEBI" id="CHEBI:15378"/>
        <dbReference type="ChEBI" id="CHEBI:57287"/>
        <dbReference type="ChEBI" id="CHEBI:57288"/>
        <dbReference type="ChEBI" id="CHEBI:58761"/>
        <dbReference type="ChEBI" id="CHEBI:58929"/>
        <dbReference type="EC" id="2.3.1.178"/>
    </reaction>
</comment>
<evidence type="ECO:0000259" key="10">
    <source>
        <dbReference type="PROSITE" id="PS51186"/>
    </source>
</evidence>
<keyword evidence="12" id="KW-1185">Reference proteome</keyword>
<dbReference type="CDD" id="cd04301">
    <property type="entry name" value="NAT_SF"/>
    <property type="match status" value="1"/>
</dbReference>
<dbReference type="GO" id="GO:0019491">
    <property type="term" value="P:ectoine biosynthetic process"/>
    <property type="evidence" value="ECO:0007669"/>
    <property type="project" value="UniProtKB-UniPathway"/>
</dbReference>
<gene>
    <name evidence="9" type="primary">ectA</name>
    <name evidence="11" type="ORF">BST42_18045</name>
</gene>
<proteinExistence type="inferred from homology"/>
<protein>
    <recommendedName>
        <fullName evidence="5 9">L-2,4-diaminobutyric acid acetyltransferase</fullName>
        <shortName evidence="9">DABA acetyltransferase</shortName>
        <ecNumber evidence="4 9">2.3.1.178</ecNumber>
    </recommendedName>
</protein>
<evidence type="ECO:0000256" key="4">
    <source>
        <dbReference type="ARBA" id="ARBA00012355"/>
    </source>
</evidence>
<evidence type="ECO:0000256" key="7">
    <source>
        <dbReference type="ARBA" id="ARBA00023315"/>
    </source>
</evidence>
<dbReference type="AlphaFoldDB" id="A0A1X0IRW1"/>
<evidence type="ECO:0000313" key="11">
    <source>
        <dbReference type="EMBL" id="ORB51311.1"/>
    </source>
</evidence>
<dbReference type="GO" id="GO:0033816">
    <property type="term" value="F:diaminobutyrate acetyltransferase activity"/>
    <property type="evidence" value="ECO:0007669"/>
    <property type="project" value="UniProtKB-EC"/>
</dbReference>
<comment type="caution">
    <text evidence="11">The sequence shown here is derived from an EMBL/GenBank/DDBJ whole genome shotgun (WGS) entry which is preliminary data.</text>
</comment>
<dbReference type="SUPFAM" id="SSF55729">
    <property type="entry name" value="Acyl-CoA N-acyltransferases (Nat)"/>
    <property type="match status" value="1"/>
</dbReference>
<dbReference type="PROSITE" id="PS51186">
    <property type="entry name" value="GNAT"/>
    <property type="match status" value="1"/>
</dbReference>
<name>A0A1X0IRW1_MYCRH</name>
<evidence type="ECO:0000256" key="3">
    <source>
        <dbReference type="ARBA" id="ARBA00010712"/>
    </source>
</evidence>
<keyword evidence="7 9" id="KW-0012">Acyltransferase</keyword>
<dbReference type="Pfam" id="PF00583">
    <property type="entry name" value="Acetyltransf_1"/>
    <property type="match status" value="1"/>
</dbReference>
<evidence type="ECO:0000313" key="12">
    <source>
        <dbReference type="Proteomes" id="UP000192534"/>
    </source>
</evidence>
<keyword evidence="6 9" id="KW-0808">Transferase</keyword>
<dbReference type="Gene3D" id="3.40.630.30">
    <property type="match status" value="1"/>
</dbReference>
<dbReference type="OrthoDB" id="2436196at2"/>
<accession>A0A1X0IRW1</accession>
<dbReference type="InterPro" id="IPR000182">
    <property type="entry name" value="GNAT_dom"/>
</dbReference>
<comment type="pathway">
    <text evidence="2 9">Amine and polyamine biosynthesis; ectoine biosynthesis; L-ectoine from L-aspartate 4-semialdehyde: step 2/3.</text>
</comment>
<feature type="domain" description="N-acetyltransferase" evidence="10">
    <location>
        <begin position="29"/>
        <end position="173"/>
    </location>
</feature>
<evidence type="ECO:0000256" key="1">
    <source>
        <dbReference type="ARBA" id="ARBA00003741"/>
    </source>
</evidence>
<evidence type="ECO:0000256" key="9">
    <source>
        <dbReference type="RuleBase" id="RU365045"/>
    </source>
</evidence>
<dbReference type="EMBL" id="MVIH01000008">
    <property type="protein sequence ID" value="ORB51311.1"/>
    <property type="molecule type" value="Genomic_DNA"/>
</dbReference>
<dbReference type="NCBIfam" id="TIGR02406">
    <property type="entry name" value="ectoine_EctA"/>
    <property type="match status" value="1"/>
</dbReference>
<dbReference type="EC" id="2.3.1.178" evidence="4 9"/>
<dbReference type="InterPro" id="IPR012772">
    <property type="entry name" value="Ectoine_EctA"/>
</dbReference>
<organism evidence="11 12">
    <name type="scientific">Mycolicibacterium rhodesiae</name>
    <name type="common">Mycobacterium rhodesiae</name>
    <dbReference type="NCBI Taxonomy" id="36814"/>
    <lineage>
        <taxon>Bacteria</taxon>
        <taxon>Bacillati</taxon>
        <taxon>Actinomycetota</taxon>
        <taxon>Actinomycetes</taxon>
        <taxon>Mycobacteriales</taxon>
        <taxon>Mycobacteriaceae</taxon>
        <taxon>Mycolicibacterium</taxon>
    </lineage>
</organism>
<comment type="function">
    <text evidence="1 9">Catalyzes the acetylation of L-2,4-diaminobutyrate (DABA) to gamma-N-acetyl-alpha,gamma-diaminobutyric acid (ADABA) with acetyl coenzyme A.</text>
</comment>
<dbReference type="UniPathway" id="UPA00067">
    <property type="reaction ID" value="UER00122"/>
</dbReference>
<dbReference type="Proteomes" id="UP000192534">
    <property type="component" value="Unassembled WGS sequence"/>
</dbReference>
<evidence type="ECO:0000256" key="6">
    <source>
        <dbReference type="ARBA" id="ARBA00022679"/>
    </source>
</evidence>
<evidence type="ECO:0000256" key="2">
    <source>
        <dbReference type="ARBA" id="ARBA00004978"/>
    </source>
</evidence>
<sequence length="195" mass="21199">MNASNTHGLQSPWTTVPGGVTRQHVSWERHLRCPSSTDAVAMRQLVDATGVLDVNSTYAYLLLATDFAKSSIVAERDGELCGLITAYHPPERPEVLFVWQVAVTERVRGTGLAAAMLDELVNRVRRARHGHPLTVEATVAPGNGPSRALFGGFARRHGVPMTERPYFGAELLDPESDHEDEPILRIGPIAAALSD</sequence>
<dbReference type="InterPro" id="IPR016181">
    <property type="entry name" value="Acyl_CoA_acyltransferase"/>
</dbReference>
<evidence type="ECO:0000256" key="5">
    <source>
        <dbReference type="ARBA" id="ARBA00017935"/>
    </source>
</evidence>
<reference evidence="11 12" key="1">
    <citation type="submission" date="2016-12" db="EMBL/GenBank/DDBJ databases">
        <title>The new phylogeny of genus Mycobacterium.</title>
        <authorList>
            <person name="Tortoli E."/>
            <person name="Trovato A."/>
            <person name="Cirillo D.M."/>
        </authorList>
    </citation>
    <scope>NUCLEOTIDE SEQUENCE [LARGE SCALE GENOMIC DNA]</scope>
    <source>
        <strain evidence="11 12">DSM 44223</strain>
    </source>
</reference>
<evidence type="ECO:0000256" key="8">
    <source>
        <dbReference type="ARBA" id="ARBA00048924"/>
    </source>
</evidence>